<dbReference type="GO" id="GO:0006355">
    <property type="term" value="P:regulation of DNA-templated transcription"/>
    <property type="evidence" value="ECO:0007669"/>
    <property type="project" value="InterPro"/>
</dbReference>
<evidence type="ECO:0000256" key="6">
    <source>
        <dbReference type="SAM" id="MobiDB-lite"/>
    </source>
</evidence>
<comment type="caution">
    <text evidence="9">The sequence shown here is derived from an EMBL/GenBank/DDBJ whole genome shotgun (WGS) entry which is preliminary data.</text>
</comment>
<evidence type="ECO:0000313" key="9">
    <source>
        <dbReference type="EMBL" id="EWT01055.1"/>
    </source>
</evidence>
<dbReference type="InterPro" id="IPR016032">
    <property type="entry name" value="Sig_transdc_resp-reg_C-effctor"/>
</dbReference>
<dbReference type="SMART" id="SM00448">
    <property type="entry name" value="REC"/>
    <property type="match status" value="1"/>
</dbReference>
<dbReference type="PANTHER" id="PTHR43214:SF24">
    <property type="entry name" value="TRANSCRIPTIONAL REGULATORY PROTEIN NARL-RELATED"/>
    <property type="match status" value="1"/>
</dbReference>
<dbReference type="STRING" id="1386089.N865_11585"/>
<reference evidence="9 10" key="1">
    <citation type="submission" date="2013-08" db="EMBL/GenBank/DDBJ databases">
        <title>Intrasporangium oryzae NRRL B-24470.</title>
        <authorList>
            <person name="Liu H."/>
            <person name="Wang G."/>
        </authorList>
    </citation>
    <scope>NUCLEOTIDE SEQUENCE [LARGE SCALE GENOMIC DNA]</scope>
    <source>
        <strain evidence="9 10">NRRL B-24470</strain>
    </source>
</reference>
<dbReference type="PROSITE" id="PS50043">
    <property type="entry name" value="HTH_LUXR_2"/>
    <property type="match status" value="1"/>
</dbReference>
<dbReference type="PRINTS" id="PR00038">
    <property type="entry name" value="HTHLUXR"/>
</dbReference>
<keyword evidence="1 5" id="KW-0597">Phosphoprotein</keyword>
<dbReference type="GO" id="GO:0000160">
    <property type="term" value="P:phosphorelay signal transduction system"/>
    <property type="evidence" value="ECO:0007669"/>
    <property type="project" value="InterPro"/>
</dbReference>
<dbReference type="InterPro" id="IPR039420">
    <property type="entry name" value="WalR-like"/>
</dbReference>
<dbReference type="SMART" id="SM00421">
    <property type="entry name" value="HTH_LUXR"/>
    <property type="match status" value="1"/>
</dbReference>
<feature type="domain" description="HTH luxR-type" evidence="7">
    <location>
        <begin position="170"/>
        <end position="235"/>
    </location>
</feature>
<protein>
    <submittedName>
        <fullName evidence="9">LuxR family transcriptional regulator</fullName>
    </submittedName>
</protein>
<evidence type="ECO:0000313" key="10">
    <source>
        <dbReference type="Proteomes" id="UP000019489"/>
    </source>
</evidence>
<organism evidence="9 10">
    <name type="scientific">Intrasporangium oryzae NRRL B-24470</name>
    <dbReference type="NCBI Taxonomy" id="1386089"/>
    <lineage>
        <taxon>Bacteria</taxon>
        <taxon>Bacillati</taxon>
        <taxon>Actinomycetota</taxon>
        <taxon>Actinomycetes</taxon>
        <taxon>Micrococcales</taxon>
        <taxon>Intrasporangiaceae</taxon>
        <taxon>Intrasporangium</taxon>
    </lineage>
</organism>
<dbReference type="Gene3D" id="3.40.50.2300">
    <property type="match status" value="1"/>
</dbReference>
<dbReference type="RefSeq" id="WP_245603756.1">
    <property type="nucleotide sequence ID" value="NZ_AWSA01000028.1"/>
</dbReference>
<proteinExistence type="predicted"/>
<evidence type="ECO:0000256" key="5">
    <source>
        <dbReference type="PROSITE-ProRule" id="PRU00169"/>
    </source>
</evidence>
<dbReference type="InterPro" id="IPR001789">
    <property type="entry name" value="Sig_transdc_resp-reg_receiver"/>
</dbReference>
<dbReference type="AlphaFoldDB" id="W9G4Y4"/>
<dbReference type="Pfam" id="PF00072">
    <property type="entry name" value="Response_reg"/>
    <property type="match status" value="1"/>
</dbReference>
<dbReference type="PATRIC" id="fig|1386089.3.peg.2652"/>
<evidence type="ECO:0000256" key="4">
    <source>
        <dbReference type="ARBA" id="ARBA00023163"/>
    </source>
</evidence>
<dbReference type="CDD" id="cd17535">
    <property type="entry name" value="REC_NarL-like"/>
    <property type="match status" value="1"/>
</dbReference>
<feature type="compositionally biased region" description="Polar residues" evidence="6">
    <location>
        <begin position="1"/>
        <end position="13"/>
    </location>
</feature>
<keyword evidence="2" id="KW-0805">Transcription regulation</keyword>
<keyword evidence="3" id="KW-0238">DNA-binding</keyword>
<feature type="region of interest" description="Disordered" evidence="6">
    <location>
        <begin position="1"/>
        <end position="22"/>
    </location>
</feature>
<dbReference type="InterPro" id="IPR058245">
    <property type="entry name" value="NreC/VraR/RcsB-like_REC"/>
</dbReference>
<evidence type="ECO:0000259" key="8">
    <source>
        <dbReference type="PROSITE" id="PS50110"/>
    </source>
</evidence>
<feature type="modified residue" description="4-aspartylphosphate" evidence="5">
    <location>
        <position position="76"/>
    </location>
</feature>
<dbReference type="InterPro" id="IPR000792">
    <property type="entry name" value="Tscrpt_reg_LuxR_C"/>
</dbReference>
<evidence type="ECO:0000259" key="7">
    <source>
        <dbReference type="PROSITE" id="PS50043"/>
    </source>
</evidence>
<evidence type="ECO:0000256" key="3">
    <source>
        <dbReference type="ARBA" id="ARBA00023125"/>
    </source>
</evidence>
<dbReference type="EMBL" id="AWSA01000028">
    <property type="protein sequence ID" value="EWT01055.1"/>
    <property type="molecule type" value="Genomic_DNA"/>
</dbReference>
<keyword evidence="10" id="KW-1185">Reference proteome</keyword>
<sequence>MTAPSASQRSSTGPLKGEPRREPLRVVIAEDNYLVREGTRRLLEDSGEVDVVAAVDDATDLLAAVAALQPDAVITDIRMPPGHGTEGIDAARTIRRDHPGIGVIVLSQHSDAAYATELFRDGTEGLGYLLKMSIADLDELLAAIRSVVAGRSVVDPVVVQRLVDQRVRQGASPLQTLAPREREVLREMAEGRTNAAIGARLHLSESAIEKNVNAIFTKLGLGAEQGVSRRVAAVLAYLRADPD</sequence>
<accession>W9G4Y4</accession>
<dbReference type="PANTHER" id="PTHR43214">
    <property type="entry name" value="TWO-COMPONENT RESPONSE REGULATOR"/>
    <property type="match status" value="1"/>
</dbReference>
<dbReference type="PROSITE" id="PS50110">
    <property type="entry name" value="RESPONSE_REGULATORY"/>
    <property type="match status" value="1"/>
</dbReference>
<feature type="domain" description="Response regulatory" evidence="8">
    <location>
        <begin position="25"/>
        <end position="146"/>
    </location>
</feature>
<dbReference type="GO" id="GO:0003677">
    <property type="term" value="F:DNA binding"/>
    <property type="evidence" value="ECO:0007669"/>
    <property type="project" value="UniProtKB-KW"/>
</dbReference>
<dbReference type="eggNOG" id="COG2197">
    <property type="taxonomic scope" value="Bacteria"/>
</dbReference>
<dbReference type="Proteomes" id="UP000019489">
    <property type="component" value="Unassembled WGS sequence"/>
</dbReference>
<dbReference type="InterPro" id="IPR011006">
    <property type="entry name" value="CheY-like_superfamily"/>
</dbReference>
<dbReference type="SUPFAM" id="SSF46894">
    <property type="entry name" value="C-terminal effector domain of the bipartite response regulators"/>
    <property type="match status" value="1"/>
</dbReference>
<keyword evidence="4" id="KW-0804">Transcription</keyword>
<dbReference type="SUPFAM" id="SSF52172">
    <property type="entry name" value="CheY-like"/>
    <property type="match status" value="1"/>
</dbReference>
<evidence type="ECO:0000256" key="2">
    <source>
        <dbReference type="ARBA" id="ARBA00023015"/>
    </source>
</evidence>
<dbReference type="Pfam" id="PF00196">
    <property type="entry name" value="GerE"/>
    <property type="match status" value="1"/>
</dbReference>
<name>W9G4Y4_9MICO</name>
<dbReference type="CDD" id="cd06170">
    <property type="entry name" value="LuxR_C_like"/>
    <property type="match status" value="1"/>
</dbReference>
<gene>
    <name evidence="9" type="ORF">N865_11585</name>
</gene>
<evidence type="ECO:0000256" key="1">
    <source>
        <dbReference type="ARBA" id="ARBA00022553"/>
    </source>
</evidence>